<proteinExistence type="predicted"/>
<gene>
    <name evidence="1" type="ORF">GCM10009102_08110</name>
</gene>
<organism evidence="1 2">
    <name type="scientific">Sphingomonas insulae</name>
    <dbReference type="NCBI Taxonomy" id="424800"/>
    <lineage>
        <taxon>Bacteria</taxon>
        <taxon>Pseudomonadati</taxon>
        <taxon>Pseudomonadota</taxon>
        <taxon>Alphaproteobacteria</taxon>
        <taxon>Sphingomonadales</taxon>
        <taxon>Sphingomonadaceae</taxon>
        <taxon>Sphingomonas</taxon>
    </lineage>
</organism>
<evidence type="ECO:0008006" key="3">
    <source>
        <dbReference type="Google" id="ProtNLM"/>
    </source>
</evidence>
<keyword evidence="2" id="KW-1185">Reference proteome</keyword>
<comment type="caution">
    <text evidence="1">The sequence shown here is derived from an EMBL/GenBank/DDBJ whole genome shotgun (WGS) entry which is preliminary data.</text>
</comment>
<sequence>MPDRAYGEAALWRIPAVLAGGTALLWVTLGVTLAQVKIGDHGIGVPIIWPFAAEPRVRTAEMQLASQNTSAAKKTFAEAAAVLRREPISVAAARVAALSAGAYGDGGTSRRLLAYAEKLSRRDLGTQVGLIEYAAADGNLPVALRHYDTALRTGENAAQLLLPVLIEASHSPQVAKPLAQILSRQPRWRVRFAFSLVTSHPWAPTFTPLLIAARLNIADPVEHDLLTRAVDGLVQQNAVANAAQLYEQATGSRLANMVRNGDFSAEDRVPPFDWNIADEPGLGAIKGPIDTAPYRNALSLNADPGRSGVVASQLTILRAGRYHIRFLAGATSSSGQPEVSLTCSGANSPLFRLAFPVSNKPRQVEADFAIPSDCSSQWFTIKAATSIDATREVAGTPWITDINVIPA</sequence>
<evidence type="ECO:0000313" key="2">
    <source>
        <dbReference type="Proteomes" id="UP001500238"/>
    </source>
</evidence>
<protein>
    <recommendedName>
        <fullName evidence="3">CBM-cenC domain-containing protein</fullName>
    </recommendedName>
</protein>
<name>A0ABN1HPH8_9SPHN</name>
<dbReference type="Proteomes" id="UP001500238">
    <property type="component" value="Unassembled WGS sequence"/>
</dbReference>
<evidence type="ECO:0000313" key="1">
    <source>
        <dbReference type="EMBL" id="GAA0661673.1"/>
    </source>
</evidence>
<dbReference type="EMBL" id="BAAAES010000005">
    <property type="protein sequence ID" value="GAA0661673.1"/>
    <property type="molecule type" value="Genomic_DNA"/>
</dbReference>
<accession>A0ABN1HPH8</accession>
<reference evidence="1 2" key="1">
    <citation type="journal article" date="2019" name="Int. J. Syst. Evol. Microbiol.">
        <title>The Global Catalogue of Microorganisms (GCM) 10K type strain sequencing project: providing services to taxonomists for standard genome sequencing and annotation.</title>
        <authorList>
            <consortium name="The Broad Institute Genomics Platform"/>
            <consortium name="The Broad Institute Genome Sequencing Center for Infectious Disease"/>
            <person name="Wu L."/>
            <person name="Ma J."/>
        </authorList>
    </citation>
    <scope>NUCLEOTIDE SEQUENCE [LARGE SCALE GENOMIC DNA]</scope>
    <source>
        <strain evidence="1 2">JCM 14603</strain>
    </source>
</reference>